<evidence type="ECO:0000313" key="2">
    <source>
        <dbReference type="EMBL" id="OLP75494.1"/>
    </source>
</evidence>
<evidence type="ECO:0008006" key="4">
    <source>
        <dbReference type="Google" id="ProtNLM"/>
    </source>
</evidence>
<evidence type="ECO:0000313" key="3">
    <source>
        <dbReference type="Proteomes" id="UP000186817"/>
    </source>
</evidence>
<name>A0A1Q9BXT6_SYMMI</name>
<sequence>MTTGSRAACWTSASRLPKTLHVPDTGFQDAEWEGSRSQKSWASQANSFCVTVFRNGKEKLGIRLEAVSGLGYHSAARVHRIFEGGLIDRWNRMQESNGLQGWAVQVDDVIVGLNGQHEFSTSSWELQTATTVNLLIMRGLSSLRSYFPSDADSDNGAAVSESTATAEDGAAVPESTATAEDGAATALTGEAMAEKSGSALAENEAVALMGEVGEAMAMLDGAAMALAGQAAETMAGEGTAVALTGGEAMLDGLDGAAGRTVAHHGEAASATSAAVGAEPGAGGIEAAPATGAAVGAEPGAGGIDWHAFVDRNNQFIDWAVTKFKRIEESQTKLLGQFQPAVVILHAAPPAYTASDNDEDDEIESESNVNDIEAFATGVVNEGPYDYHRVQ</sequence>
<feature type="region of interest" description="Disordered" evidence="1">
    <location>
        <begin position="152"/>
        <end position="179"/>
    </location>
</feature>
<dbReference type="AlphaFoldDB" id="A0A1Q9BXT6"/>
<dbReference type="EMBL" id="LSRX01002445">
    <property type="protein sequence ID" value="OLP75494.1"/>
    <property type="molecule type" value="Genomic_DNA"/>
</dbReference>
<comment type="caution">
    <text evidence="2">The sequence shown here is derived from an EMBL/GenBank/DDBJ whole genome shotgun (WGS) entry which is preliminary data.</text>
</comment>
<feature type="non-terminal residue" evidence="2">
    <location>
        <position position="390"/>
    </location>
</feature>
<keyword evidence="3" id="KW-1185">Reference proteome</keyword>
<proteinExistence type="predicted"/>
<accession>A0A1Q9BXT6</accession>
<dbReference type="InterPro" id="IPR036034">
    <property type="entry name" value="PDZ_sf"/>
</dbReference>
<gene>
    <name evidence="2" type="ORF">AK812_SmicGene44693</name>
</gene>
<organism evidence="2 3">
    <name type="scientific">Symbiodinium microadriaticum</name>
    <name type="common">Dinoflagellate</name>
    <name type="synonym">Zooxanthella microadriatica</name>
    <dbReference type="NCBI Taxonomy" id="2951"/>
    <lineage>
        <taxon>Eukaryota</taxon>
        <taxon>Sar</taxon>
        <taxon>Alveolata</taxon>
        <taxon>Dinophyceae</taxon>
        <taxon>Suessiales</taxon>
        <taxon>Symbiodiniaceae</taxon>
        <taxon>Symbiodinium</taxon>
    </lineage>
</organism>
<dbReference type="OrthoDB" id="449411at2759"/>
<evidence type="ECO:0000256" key="1">
    <source>
        <dbReference type="SAM" id="MobiDB-lite"/>
    </source>
</evidence>
<protein>
    <recommendedName>
        <fullName evidence="4">PDZ domain-containing protein</fullName>
    </recommendedName>
</protein>
<dbReference type="Proteomes" id="UP000186817">
    <property type="component" value="Unassembled WGS sequence"/>
</dbReference>
<dbReference type="SUPFAM" id="SSF50156">
    <property type="entry name" value="PDZ domain-like"/>
    <property type="match status" value="1"/>
</dbReference>
<reference evidence="2 3" key="1">
    <citation type="submission" date="2016-02" db="EMBL/GenBank/DDBJ databases">
        <title>Genome analysis of coral dinoflagellate symbionts highlights evolutionary adaptations to a symbiotic lifestyle.</title>
        <authorList>
            <person name="Aranda M."/>
            <person name="Li Y."/>
            <person name="Liew Y.J."/>
            <person name="Baumgarten S."/>
            <person name="Simakov O."/>
            <person name="Wilson M."/>
            <person name="Piel J."/>
            <person name="Ashoor H."/>
            <person name="Bougouffa S."/>
            <person name="Bajic V.B."/>
            <person name="Ryu T."/>
            <person name="Ravasi T."/>
            <person name="Bayer T."/>
            <person name="Micklem G."/>
            <person name="Kim H."/>
            <person name="Bhak J."/>
            <person name="Lajeunesse T.C."/>
            <person name="Voolstra C.R."/>
        </authorList>
    </citation>
    <scope>NUCLEOTIDE SEQUENCE [LARGE SCALE GENOMIC DNA]</scope>
    <source>
        <strain evidence="2 3">CCMP2467</strain>
    </source>
</reference>